<dbReference type="SUPFAM" id="SSF52540">
    <property type="entry name" value="P-loop containing nucleoside triphosphate hydrolases"/>
    <property type="match status" value="1"/>
</dbReference>
<sequence>MTVSADTIAAIATPAGSGGVGIIRISGTEATTIAQAISGLGDLKPRFAHFAHFKNTHQQTIDSGLLLYFAAPASFTGEDVIELQGHGGHVVMHMLLNEVLALGARMARPGEFSERAFHNDKIDLVQAEAIADVISSGSEQAVLAAQRSLQGAFSAHINELLGLLIETRVWVESAIDFPEEEIDFLSDQHLRDQLSQLNEAMRDTLRKTQSGVVLSQGISIAIVGKPNAGKSSLLNCLTEEDTAIISEVAGTTRDVVKEDVVIAGIPVRLIDTAGIHETDNPIEQQGIDRALKMKESADLVLHVMDGSQAITETLKQEANTLHIINKCDVLHPANQSLNGIIRVSAKTQTGIEELRQAITDHTRLGVLNETTFTARTRHVEQLKLTQHHIDQAEQQLAHNQGELSAEELRLAQHALNEITGDFSSDDLLGEIFSSFCIGK</sequence>
<keyword evidence="3 7" id="KW-0819">tRNA processing</keyword>
<comment type="subunit">
    <text evidence="7">Homodimer. Heterotetramer of two MnmE and two MnmG subunits.</text>
</comment>
<keyword evidence="7 10" id="KW-0378">Hydrolase</keyword>
<dbReference type="InterPro" id="IPR018948">
    <property type="entry name" value="GTP-bd_TrmE_N"/>
</dbReference>
<dbReference type="NCBIfam" id="TIGR00450">
    <property type="entry name" value="mnmE_trmE_thdF"/>
    <property type="match status" value="1"/>
</dbReference>
<feature type="binding site" evidence="7">
    <location>
        <position position="251"/>
    </location>
    <ligand>
        <name>K(+)</name>
        <dbReference type="ChEBI" id="CHEBI:29103"/>
    </ligand>
</feature>
<comment type="subcellular location">
    <subcellularLocation>
        <location evidence="7">Cytoplasm</location>
    </subcellularLocation>
</comment>
<comment type="function">
    <text evidence="7">Exhibits a very high intrinsic GTPase hydrolysis rate. Involved in the addition of a carboxymethylaminomethyl (cmnm) group at the wobble position (U34) of certain tRNAs, forming tRNA-cmnm(5)s(2)U34.</text>
</comment>
<dbReference type="NCBIfam" id="NF003661">
    <property type="entry name" value="PRK05291.1-3"/>
    <property type="match status" value="1"/>
</dbReference>
<feature type="binding site" evidence="7">
    <location>
        <position position="121"/>
    </location>
    <ligand>
        <name>(6S)-5-formyl-5,6,7,8-tetrahydrofolate</name>
        <dbReference type="ChEBI" id="CHEBI:57457"/>
    </ligand>
</feature>
<dbReference type="Pfam" id="PF10396">
    <property type="entry name" value="TrmE_N"/>
    <property type="match status" value="1"/>
</dbReference>
<dbReference type="EC" id="3.6.-.-" evidence="7"/>
<keyword evidence="2 7" id="KW-0963">Cytoplasm</keyword>
<evidence type="ECO:0000259" key="9">
    <source>
        <dbReference type="PROSITE" id="PS51709"/>
    </source>
</evidence>
<proteinExistence type="inferred from homology"/>
<feature type="binding site" evidence="7">
    <location>
        <begin position="271"/>
        <end position="274"/>
    </location>
    <ligand>
        <name>GTP</name>
        <dbReference type="ChEBI" id="CHEBI:37565"/>
    </ligand>
</feature>
<comment type="similarity">
    <text evidence="1 7 8">Belongs to the TRAFAC class TrmE-Era-EngA-EngB-Septin-like GTPase superfamily. TrmE GTPase family.</text>
</comment>
<feature type="binding site" evidence="7">
    <location>
        <begin position="227"/>
        <end position="232"/>
    </location>
    <ligand>
        <name>GTP</name>
        <dbReference type="ChEBI" id="CHEBI:37565"/>
    </ligand>
</feature>
<dbReference type="InterPro" id="IPR027417">
    <property type="entry name" value="P-loop_NTPase"/>
</dbReference>
<dbReference type="InterPro" id="IPR006073">
    <property type="entry name" value="GTP-bd"/>
</dbReference>
<dbReference type="EMBL" id="JBHRTS010000007">
    <property type="protein sequence ID" value="MFC3195139.1"/>
    <property type="molecule type" value="Genomic_DNA"/>
</dbReference>
<comment type="caution">
    <text evidence="7">Lacks conserved residue(s) required for the propagation of feature annotation.</text>
</comment>
<dbReference type="Proteomes" id="UP001595533">
    <property type="component" value="Unassembled WGS sequence"/>
</dbReference>
<reference evidence="11" key="1">
    <citation type="journal article" date="2019" name="Int. J. Syst. Evol. Microbiol.">
        <title>The Global Catalogue of Microorganisms (GCM) 10K type strain sequencing project: providing services to taxonomists for standard genome sequencing and annotation.</title>
        <authorList>
            <consortium name="The Broad Institute Genomics Platform"/>
            <consortium name="The Broad Institute Genome Sequencing Center for Infectious Disease"/>
            <person name="Wu L."/>
            <person name="Ma J."/>
        </authorList>
    </citation>
    <scope>NUCLEOTIDE SEQUENCE [LARGE SCALE GENOMIC DNA]</scope>
    <source>
        <strain evidence="11">KCTC 42953</strain>
    </source>
</reference>
<feature type="binding site" evidence="7">
    <location>
        <position position="24"/>
    </location>
    <ligand>
        <name>(6S)-5-formyl-5,6,7,8-tetrahydrofolate</name>
        <dbReference type="ChEBI" id="CHEBI:57457"/>
    </ligand>
</feature>
<dbReference type="InterPro" id="IPR004520">
    <property type="entry name" value="GTPase_MnmE"/>
</dbReference>
<dbReference type="CDD" id="cd14858">
    <property type="entry name" value="TrmE_N"/>
    <property type="match status" value="1"/>
</dbReference>
<dbReference type="PROSITE" id="PS51709">
    <property type="entry name" value="G_TRME"/>
    <property type="match status" value="1"/>
</dbReference>
<dbReference type="PRINTS" id="PR00326">
    <property type="entry name" value="GTP1OBG"/>
</dbReference>
<dbReference type="Gene3D" id="1.20.120.430">
    <property type="entry name" value="tRNA modification GTPase MnmE domain 2"/>
    <property type="match status" value="1"/>
</dbReference>
<organism evidence="10 11">
    <name type="scientific">Marinicella sediminis</name>
    <dbReference type="NCBI Taxonomy" id="1792834"/>
    <lineage>
        <taxon>Bacteria</taxon>
        <taxon>Pseudomonadati</taxon>
        <taxon>Pseudomonadota</taxon>
        <taxon>Gammaproteobacteria</taxon>
        <taxon>Lysobacterales</taxon>
        <taxon>Marinicellaceae</taxon>
        <taxon>Marinicella</taxon>
    </lineage>
</organism>
<dbReference type="PANTHER" id="PTHR42714">
    <property type="entry name" value="TRNA MODIFICATION GTPASE GTPBP3"/>
    <property type="match status" value="1"/>
</dbReference>
<evidence type="ECO:0000313" key="10">
    <source>
        <dbReference type="EMBL" id="MFC3195139.1"/>
    </source>
</evidence>
<feature type="binding site" evidence="7">
    <location>
        <position position="439"/>
    </location>
    <ligand>
        <name>(6S)-5-formyl-5,6,7,8-tetrahydrofolate</name>
        <dbReference type="ChEBI" id="CHEBI:57457"/>
    </ligand>
</feature>
<evidence type="ECO:0000256" key="5">
    <source>
        <dbReference type="ARBA" id="ARBA00022958"/>
    </source>
</evidence>
<keyword evidence="7" id="KW-0479">Metal-binding</keyword>
<evidence type="ECO:0000256" key="6">
    <source>
        <dbReference type="ARBA" id="ARBA00023134"/>
    </source>
</evidence>
<evidence type="ECO:0000256" key="8">
    <source>
        <dbReference type="RuleBase" id="RU003313"/>
    </source>
</evidence>
<feature type="binding site" evidence="7">
    <location>
        <position position="246"/>
    </location>
    <ligand>
        <name>K(+)</name>
        <dbReference type="ChEBI" id="CHEBI:29103"/>
    </ligand>
</feature>
<dbReference type="InterPro" id="IPR027368">
    <property type="entry name" value="MnmE_dom2"/>
</dbReference>
<dbReference type="NCBIfam" id="TIGR00231">
    <property type="entry name" value="small_GTP"/>
    <property type="match status" value="1"/>
</dbReference>
<feature type="domain" description="TrmE-type G" evidence="9">
    <location>
        <begin position="217"/>
        <end position="363"/>
    </location>
</feature>
<dbReference type="Pfam" id="PF12631">
    <property type="entry name" value="MnmE_helical"/>
    <property type="match status" value="1"/>
</dbReference>
<gene>
    <name evidence="7 10" type="primary">mnmE</name>
    <name evidence="7" type="synonym">trmE</name>
    <name evidence="10" type="ORF">ACFODZ_12880</name>
</gene>
<dbReference type="PANTHER" id="PTHR42714:SF2">
    <property type="entry name" value="TRNA MODIFICATION GTPASE GTPBP3, MITOCHONDRIAL"/>
    <property type="match status" value="1"/>
</dbReference>
<comment type="caution">
    <text evidence="10">The sequence shown here is derived from an EMBL/GenBank/DDBJ whole genome shotgun (WGS) entry which is preliminary data.</text>
</comment>
<evidence type="ECO:0000313" key="11">
    <source>
        <dbReference type="Proteomes" id="UP001595533"/>
    </source>
</evidence>
<comment type="cofactor">
    <cofactor evidence="7">
        <name>K(+)</name>
        <dbReference type="ChEBI" id="CHEBI:29103"/>
    </cofactor>
    <text evidence="7">Binds 1 potassium ion per subunit.</text>
</comment>
<feature type="binding site" evidence="7">
    <location>
        <position position="231"/>
    </location>
    <ligand>
        <name>Mg(2+)</name>
        <dbReference type="ChEBI" id="CHEBI:18420"/>
    </ligand>
</feature>
<evidence type="ECO:0000256" key="1">
    <source>
        <dbReference type="ARBA" id="ARBA00011043"/>
    </source>
</evidence>
<accession>A0ABV7JAJ2</accession>
<feature type="binding site" evidence="7">
    <location>
        <position position="227"/>
    </location>
    <ligand>
        <name>K(+)</name>
        <dbReference type="ChEBI" id="CHEBI:29103"/>
    </ligand>
</feature>
<evidence type="ECO:0000256" key="4">
    <source>
        <dbReference type="ARBA" id="ARBA00022741"/>
    </source>
</evidence>
<keyword evidence="6 7" id="KW-0342">GTP-binding</keyword>
<feature type="binding site" evidence="7">
    <location>
        <position position="248"/>
    </location>
    <ligand>
        <name>K(+)</name>
        <dbReference type="ChEBI" id="CHEBI:29103"/>
    </ligand>
</feature>
<keyword evidence="7" id="KW-0460">Magnesium</keyword>
<keyword evidence="11" id="KW-1185">Reference proteome</keyword>
<dbReference type="InterPro" id="IPR027266">
    <property type="entry name" value="TrmE/GcvT-like"/>
</dbReference>
<dbReference type="Gene3D" id="3.40.50.300">
    <property type="entry name" value="P-loop containing nucleotide triphosphate hydrolases"/>
    <property type="match status" value="1"/>
</dbReference>
<keyword evidence="4 7" id="KW-0547">Nucleotide-binding</keyword>
<evidence type="ECO:0000256" key="7">
    <source>
        <dbReference type="HAMAP-Rule" id="MF_00379"/>
    </source>
</evidence>
<feature type="binding site" evidence="7">
    <location>
        <position position="82"/>
    </location>
    <ligand>
        <name>(6S)-5-formyl-5,6,7,8-tetrahydrofolate</name>
        <dbReference type="ChEBI" id="CHEBI:57457"/>
    </ligand>
</feature>
<dbReference type="InterPro" id="IPR025867">
    <property type="entry name" value="MnmE_helical"/>
</dbReference>
<keyword evidence="5 7" id="KW-0630">Potassium</keyword>
<dbReference type="GO" id="GO:0016787">
    <property type="term" value="F:hydrolase activity"/>
    <property type="evidence" value="ECO:0007669"/>
    <property type="project" value="UniProtKB-KW"/>
</dbReference>
<feature type="binding site" evidence="7">
    <location>
        <begin position="246"/>
        <end position="252"/>
    </location>
    <ligand>
        <name>GTP</name>
        <dbReference type="ChEBI" id="CHEBI:37565"/>
    </ligand>
</feature>
<protein>
    <recommendedName>
        <fullName evidence="7">tRNA modification GTPase MnmE</fullName>
        <ecNumber evidence="7">3.6.-.-</ecNumber>
    </recommendedName>
</protein>
<evidence type="ECO:0000256" key="2">
    <source>
        <dbReference type="ARBA" id="ARBA00022490"/>
    </source>
</evidence>
<dbReference type="HAMAP" id="MF_00379">
    <property type="entry name" value="GTPase_MnmE"/>
    <property type="match status" value="1"/>
</dbReference>
<dbReference type="CDD" id="cd04164">
    <property type="entry name" value="trmE"/>
    <property type="match status" value="1"/>
</dbReference>
<dbReference type="Pfam" id="PF01926">
    <property type="entry name" value="MMR_HSR1"/>
    <property type="match status" value="1"/>
</dbReference>
<dbReference type="InterPro" id="IPR005225">
    <property type="entry name" value="Small_GTP-bd"/>
</dbReference>
<dbReference type="RefSeq" id="WP_077411772.1">
    <property type="nucleotide sequence ID" value="NZ_JBHRTS010000007.1"/>
</dbReference>
<dbReference type="InterPro" id="IPR031168">
    <property type="entry name" value="G_TrmE"/>
</dbReference>
<name>A0ABV7JAJ2_9GAMM</name>
<feature type="binding site" evidence="7">
    <location>
        <position position="252"/>
    </location>
    <ligand>
        <name>Mg(2+)</name>
        <dbReference type="ChEBI" id="CHEBI:18420"/>
    </ligand>
</feature>
<dbReference type="Gene3D" id="3.30.1360.120">
    <property type="entry name" value="Probable tRNA modification gtpase trme, domain 1"/>
    <property type="match status" value="1"/>
</dbReference>
<evidence type="ECO:0000256" key="3">
    <source>
        <dbReference type="ARBA" id="ARBA00022694"/>
    </source>
</evidence>